<gene>
    <name evidence="1" type="ORF">Tci_517900</name>
</gene>
<dbReference type="EMBL" id="BKCJ010281437">
    <property type="protein sequence ID" value="GEZ45927.1"/>
    <property type="molecule type" value="Genomic_DNA"/>
</dbReference>
<sequence>MVPQSHDIKFVCTKEDDRDVMFIEIIKKYDDSHEEELEEDVNTMAGEMEVEYYDIFLTRSKLAYHKYLMSVPIPLIFLRNPIITEGCSLNLKIPCNIRHVHVENA</sequence>
<protein>
    <submittedName>
        <fullName evidence="1">Uncharacterized protein</fullName>
    </submittedName>
</protein>
<accession>A0A699IBY4</accession>
<organism evidence="1">
    <name type="scientific">Tanacetum cinerariifolium</name>
    <name type="common">Dalmatian daisy</name>
    <name type="synonym">Chrysanthemum cinerariifolium</name>
    <dbReference type="NCBI Taxonomy" id="118510"/>
    <lineage>
        <taxon>Eukaryota</taxon>
        <taxon>Viridiplantae</taxon>
        <taxon>Streptophyta</taxon>
        <taxon>Embryophyta</taxon>
        <taxon>Tracheophyta</taxon>
        <taxon>Spermatophyta</taxon>
        <taxon>Magnoliopsida</taxon>
        <taxon>eudicotyledons</taxon>
        <taxon>Gunneridae</taxon>
        <taxon>Pentapetalae</taxon>
        <taxon>asterids</taxon>
        <taxon>campanulids</taxon>
        <taxon>Asterales</taxon>
        <taxon>Asteraceae</taxon>
        <taxon>Asteroideae</taxon>
        <taxon>Anthemideae</taxon>
        <taxon>Anthemidinae</taxon>
        <taxon>Tanacetum</taxon>
    </lineage>
</organism>
<evidence type="ECO:0000313" key="1">
    <source>
        <dbReference type="EMBL" id="GEZ45927.1"/>
    </source>
</evidence>
<name>A0A699IBY4_TANCI</name>
<comment type="caution">
    <text evidence="1">The sequence shown here is derived from an EMBL/GenBank/DDBJ whole genome shotgun (WGS) entry which is preliminary data.</text>
</comment>
<proteinExistence type="predicted"/>
<reference evidence="1" key="1">
    <citation type="journal article" date="2019" name="Sci. Rep.">
        <title>Draft genome of Tanacetum cinerariifolium, the natural source of mosquito coil.</title>
        <authorList>
            <person name="Yamashiro T."/>
            <person name="Shiraishi A."/>
            <person name="Satake H."/>
            <person name="Nakayama K."/>
        </authorList>
    </citation>
    <scope>NUCLEOTIDE SEQUENCE</scope>
</reference>
<dbReference type="AlphaFoldDB" id="A0A699IBY4"/>